<organism evidence="11 12">
    <name type="scientific">Zalerion maritima</name>
    <dbReference type="NCBI Taxonomy" id="339359"/>
    <lineage>
        <taxon>Eukaryota</taxon>
        <taxon>Fungi</taxon>
        <taxon>Dikarya</taxon>
        <taxon>Ascomycota</taxon>
        <taxon>Pezizomycotina</taxon>
        <taxon>Sordariomycetes</taxon>
        <taxon>Lulworthiomycetidae</taxon>
        <taxon>Lulworthiales</taxon>
        <taxon>Lulworthiaceae</taxon>
        <taxon>Zalerion</taxon>
    </lineage>
</organism>
<dbReference type="GO" id="GO:0005634">
    <property type="term" value="C:nucleus"/>
    <property type="evidence" value="ECO:0007669"/>
    <property type="project" value="TreeGrafter"/>
</dbReference>
<keyword evidence="1 4" id="KW-0489">Methyltransferase</keyword>
<dbReference type="InterPro" id="IPR035248">
    <property type="entry name" value="PRMT5_C"/>
</dbReference>
<evidence type="ECO:0000256" key="6">
    <source>
        <dbReference type="PIRSR" id="PIRSR015894-2"/>
    </source>
</evidence>
<dbReference type="PIRSF" id="PIRSF015894">
    <property type="entry name" value="Skb1_MeTrfase"/>
    <property type="match status" value="1"/>
</dbReference>
<feature type="active site" description="Proton donor/acceptor" evidence="5">
    <location>
        <position position="530"/>
    </location>
</feature>
<dbReference type="InterPro" id="IPR029063">
    <property type="entry name" value="SAM-dependent_MTases_sf"/>
</dbReference>
<evidence type="ECO:0000313" key="12">
    <source>
        <dbReference type="Proteomes" id="UP001201980"/>
    </source>
</evidence>
<dbReference type="GO" id="GO:0032259">
    <property type="term" value="P:methylation"/>
    <property type="evidence" value="ECO:0007669"/>
    <property type="project" value="UniProtKB-KW"/>
</dbReference>
<dbReference type="InterPro" id="IPR035075">
    <property type="entry name" value="PRMT5"/>
</dbReference>
<dbReference type="Pfam" id="PF17286">
    <property type="entry name" value="PRMT5_C"/>
    <property type="match status" value="1"/>
</dbReference>
<name>A0AAD5RZ98_9PEZI</name>
<dbReference type="Pfam" id="PF05185">
    <property type="entry name" value="PRMT5"/>
    <property type="match status" value="1"/>
</dbReference>
<dbReference type="Gene3D" id="2.70.160.11">
    <property type="entry name" value="Hnrnp arginine n-methyltransferase1"/>
    <property type="match status" value="1"/>
</dbReference>
<feature type="binding site" evidence="6">
    <location>
        <begin position="409"/>
        <end position="410"/>
    </location>
    <ligand>
        <name>S-adenosyl-L-methionine</name>
        <dbReference type="ChEBI" id="CHEBI:59789"/>
    </ligand>
</feature>
<feature type="domain" description="PRMT5 TIM barrel" evidence="9">
    <location>
        <begin position="41"/>
        <end position="364"/>
    </location>
</feature>
<feature type="active site" description="Proton donor/acceptor" evidence="5">
    <location>
        <position position="539"/>
    </location>
</feature>
<feature type="site" description="Critical for specifying symmetric addition of methyl groups" evidence="7">
    <location>
        <position position="403"/>
    </location>
</feature>
<evidence type="ECO:0000256" key="3">
    <source>
        <dbReference type="ARBA" id="ARBA00022691"/>
    </source>
</evidence>
<reference evidence="11" key="1">
    <citation type="submission" date="2022-07" db="EMBL/GenBank/DDBJ databases">
        <title>Draft genome sequence of Zalerion maritima ATCC 34329, a (micro)plastics degrading marine fungus.</title>
        <authorList>
            <person name="Paco A."/>
            <person name="Goncalves M.F.M."/>
            <person name="Rocha-Santos T.A.P."/>
            <person name="Alves A."/>
        </authorList>
    </citation>
    <scope>NUCLEOTIDE SEQUENCE</scope>
    <source>
        <strain evidence="11">ATCC 34329</strain>
    </source>
</reference>
<dbReference type="Proteomes" id="UP001201980">
    <property type="component" value="Unassembled WGS sequence"/>
</dbReference>
<dbReference type="SUPFAM" id="SSF53335">
    <property type="entry name" value="S-adenosyl-L-methionine-dependent methyltransferases"/>
    <property type="match status" value="1"/>
</dbReference>
<proteinExistence type="inferred from homology"/>
<evidence type="ECO:0000259" key="9">
    <source>
        <dbReference type="Pfam" id="PF17285"/>
    </source>
</evidence>
<dbReference type="PROSITE" id="PS51678">
    <property type="entry name" value="SAM_MT_PRMT"/>
    <property type="match status" value="1"/>
</dbReference>
<dbReference type="PANTHER" id="PTHR10738:SF0">
    <property type="entry name" value="PROTEIN ARGININE N-METHYLTRANSFERASE 5"/>
    <property type="match status" value="1"/>
</dbReference>
<dbReference type="InterPro" id="IPR025799">
    <property type="entry name" value="Arg_MeTrfase"/>
</dbReference>
<evidence type="ECO:0000313" key="11">
    <source>
        <dbReference type="EMBL" id="KAJ2906244.1"/>
    </source>
</evidence>
<evidence type="ECO:0000256" key="7">
    <source>
        <dbReference type="PIRSR" id="PIRSR015894-3"/>
    </source>
</evidence>
<feature type="binding site" evidence="6">
    <location>
        <begin position="498"/>
        <end position="499"/>
    </location>
    <ligand>
        <name>S-adenosyl-L-methionine</name>
        <dbReference type="ChEBI" id="CHEBI:59789"/>
    </ligand>
</feature>
<dbReference type="Gene3D" id="3.40.50.150">
    <property type="entry name" value="Vaccinia Virus protein VP39"/>
    <property type="match status" value="1"/>
</dbReference>
<evidence type="ECO:0000256" key="1">
    <source>
        <dbReference type="ARBA" id="ARBA00022603"/>
    </source>
</evidence>
<dbReference type="GO" id="GO:0005829">
    <property type="term" value="C:cytosol"/>
    <property type="evidence" value="ECO:0007669"/>
    <property type="project" value="TreeGrafter"/>
</dbReference>
<comment type="caution">
    <text evidence="11">The sequence shown here is derived from an EMBL/GenBank/DDBJ whole genome shotgun (WGS) entry which is preliminary data.</text>
</comment>
<evidence type="ECO:0000256" key="2">
    <source>
        <dbReference type="ARBA" id="ARBA00022679"/>
    </source>
</evidence>
<feature type="domain" description="PRMT5 oligomerisation" evidence="10">
    <location>
        <begin position="562"/>
        <end position="779"/>
    </location>
</feature>
<evidence type="ECO:0000256" key="4">
    <source>
        <dbReference type="PIRNR" id="PIRNR015894"/>
    </source>
</evidence>
<accession>A0AAD5RZ98</accession>
<keyword evidence="2 4" id="KW-0808">Transferase</keyword>
<evidence type="ECO:0000256" key="5">
    <source>
        <dbReference type="PIRSR" id="PIRSR015894-1"/>
    </source>
</evidence>
<protein>
    <recommendedName>
        <fullName evidence="4">Protein arginine N-methyltransferase</fullName>
    </recommendedName>
</protein>
<dbReference type="GO" id="GO:0016274">
    <property type="term" value="F:protein-arginine N-methyltransferase activity"/>
    <property type="evidence" value="ECO:0007669"/>
    <property type="project" value="InterPro"/>
</dbReference>
<dbReference type="InterPro" id="IPR007857">
    <property type="entry name" value="Arg_MeTrfase_PRMT5"/>
</dbReference>
<dbReference type="PANTHER" id="PTHR10738">
    <property type="entry name" value="PROTEIN ARGININE N-METHYLTRANSFERASE 5"/>
    <property type="match status" value="1"/>
</dbReference>
<feature type="binding site" evidence="6">
    <location>
        <position position="400"/>
    </location>
    <ligand>
        <name>S-adenosyl-L-methionine</name>
        <dbReference type="ChEBI" id="CHEBI:59789"/>
    </ligand>
</feature>
<comment type="similarity">
    <text evidence="4">Belongs to the class I-like SAM-binding methyltransferase superfamily.</text>
</comment>
<evidence type="ECO:0000259" key="8">
    <source>
        <dbReference type="Pfam" id="PF05185"/>
    </source>
</evidence>
<evidence type="ECO:0000259" key="10">
    <source>
        <dbReference type="Pfam" id="PF17286"/>
    </source>
</evidence>
<keyword evidence="12" id="KW-1185">Reference proteome</keyword>
<dbReference type="FunFam" id="3.40.50.150:FF:000149">
    <property type="entry name" value="Protein arginine N-methyltransferase"/>
    <property type="match status" value="1"/>
</dbReference>
<gene>
    <name evidence="11" type="ORF">MKZ38_002323</name>
</gene>
<dbReference type="AlphaFoldDB" id="A0AAD5RZ98"/>
<dbReference type="Pfam" id="PF17285">
    <property type="entry name" value="PRMT5_TIM"/>
    <property type="match status" value="1"/>
</dbReference>
<dbReference type="GO" id="GO:0006355">
    <property type="term" value="P:regulation of DNA-templated transcription"/>
    <property type="evidence" value="ECO:0007669"/>
    <property type="project" value="TreeGrafter"/>
</dbReference>
<dbReference type="Gene3D" id="3.20.20.150">
    <property type="entry name" value="Divalent-metal-dependent TIM barrel enzymes"/>
    <property type="match status" value="1"/>
</dbReference>
<feature type="binding site" evidence="6">
    <location>
        <position position="471"/>
    </location>
    <ligand>
        <name>S-adenosyl-L-methionine</name>
        <dbReference type="ChEBI" id="CHEBI:59789"/>
    </ligand>
</feature>
<sequence>MNPTSPEFSNETRPFFCIGNHDSKRHETLSNDDYGSILMSGFNFVTTPITNDFFRKRIAALVSGHLTKGDSEDVPIVTPLTTIDTTLFPSASASGMVGYASSWIDLCSKNPIIASVSRQILNLEISYANFVGLRSVIVAGPGVDNDTSGTSQAIAQYARAIHEALNVAARMNIVIHMPMYREPGLDDVTANLADLEAAKSSSKVDDGPAQVELFGAWDAWNQIRTASKYCNRLGVALRLPAILPEKDLQNRWFAEPLQYLTLGPKTFSRNKAGHPSLTKYHQELISKYMTLKNEPYLLLYDVGLESSGPLPNPAIELDATSTAVENSDCPTPQEAASMTTTAKSQVQPAVKQNSHVSYMRHVEMQQPPLSYLEVSALSNFQDYLQSPLQPLSDNLDSQTYEIFEKDPVKYIQYEKAITMALHEWSHQRKPTSSPRGAVVIAVVGSGRGPLVTRALNASAATGVAVEVWAIEKNPNAYVYLLRENETIWQDRVTVVRTDMRAWKGPVLNSEAVESEKAEPKYGKVDIMISELLGSFGDNELSPECLDGIQHVLAPHGISIPQSYTAHVTPISTPKIHTDISVKAAAGDKKAFNTPWVVRLFAHDYVVAKGVPYHPRFQRAWEFKHPLPPTAAQAIETKRGYGTAGGCGGAMVASAGLNDHNIRYCHLTFVCRARGVIHGLAGYFESTLYEKTIGIKKDPEDQEFDGDDDIIAEKVELSILPDQVDKKNKDMISWFPIFFPLKQPLYYPADTELEVSMWRQTDDSKVWYEWQIDAFTWVGTATRIKVGGSDLCTSRTVACMM</sequence>
<keyword evidence="3 4" id="KW-0949">S-adenosyl-L-methionine</keyword>
<feature type="domain" description="PRMT5 arginine-N-methyltransferase" evidence="8">
    <location>
        <begin position="378"/>
        <end position="559"/>
    </location>
</feature>
<dbReference type="InterPro" id="IPR035247">
    <property type="entry name" value="PRMT5_TIM"/>
</dbReference>
<dbReference type="EMBL" id="JAKWBI020000016">
    <property type="protein sequence ID" value="KAJ2906244.1"/>
    <property type="molecule type" value="Genomic_DNA"/>
</dbReference>